<dbReference type="PANTHER" id="PTHR38248:SF2">
    <property type="entry name" value="FUNK1 11"/>
    <property type="match status" value="1"/>
</dbReference>
<dbReference type="OrthoDB" id="5584477at2759"/>
<dbReference type="AlphaFoldDB" id="A0A9W8MLR4"/>
<dbReference type="EMBL" id="JANBPK010000030">
    <property type="protein sequence ID" value="KAJ2936680.1"/>
    <property type="molecule type" value="Genomic_DNA"/>
</dbReference>
<feature type="domain" description="Fungal-type protein kinase" evidence="1">
    <location>
        <begin position="160"/>
        <end position="409"/>
    </location>
</feature>
<accession>A0A9W8MLR4</accession>
<dbReference type="Proteomes" id="UP001140091">
    <property type="component" value="Unassembled WGS sequence"/>
</dbReference>
<protein>
    <recommendedName>
        <fullName evidence="1">Fungal-type protein kinase domain-containing protein</fullName>
    </recommendedName>
</protein>
<comment type="caution">
    <text evidence="2">The sequence shown here is derived from an EMBL/GenBank/DDBJ whole genome shotgun (WGS) entry which is preliminary data.</text>
</comment>
<organism evidence="2 3">
    <name type="scientific">Candolleomyces eurysporus</name>
    <dbReference type="NCBI Taxonomy" id="2828524"/>
    <lineage>
        <taxon>Eukaryota</taxon>
        <taxon>Fungi</taxon>
        <taxon>Dikarya</taxon>
        <taxon>Basidiomycota</taxon>
        <taxon>Agaricomycotina</taxon>
        <taxon>Agaricomycetes</taxon>
        <taxon>Agaricomycetidae</taxon>
        <taxon>Agaricales</taxon>
        <taxon>Agaricineae</taxon>
        <taxon>Psathyrellaceae</taxon>
        <taxon>Candolleomyces</taxon>
    </lineage>
</organism>
<sequence length="422" mass="48036">MRTRSSGKTARPASIDRSFDEQKNLVIPELGEVISLENDAYPRSLYHHLASESAISDFLRKSRSYSLSQRRWKLPRSYTKLLNNDFYTPFLNVFSSILKHFWNEPAAHGARMIIDTHETDLPHCEPGPTTHSSRPGFVIKAEGPSFQLPKSKPGEKLLHTGFSNVTACIDIQPQRNAMPVSEQLTQVAIYARQIFIQQPNRRFVRLLVLSAEHLRLFHFDRSGVQYTPYINFHDDPHTFVRLILGLSSLNESDIGLDSSIQWTIENGKKIGGTLTTRGIDGIEVVYPLLKVDPFFFNGNLRGRATICWTVRDPVSGEELVVKDSWKSEERLSEYIYLQDAANIPGVVQMVSCEHNRDETKNLRGFRDVSPPSFYNRVETRIVMRAYGKSLKNFTSAMQLLCALRDAIAGKCIQLNDFIDLTQ</sequence>
<dbReference type="InterPro" id="IPR040976">
    <property type="entry name" value="Pkinase_fungal"/>
</dbReference>
<proteinExistence type="predicted"/>
<evidence type="ECO:0000313" key="3">
    <source>
        <dbReference type="Proteomes" id="UP001140091"/>
    </source>
</evidence>
<evidence type="ECO:0000313" key="2">
    <source>
        <dbReference type="EMBL" id="KAJ2936680.1"/>
    </source>
</evidence>
<name>A0A9W8MLR4_9AGAR</name>
<dbReference type="PANTHER" id="PTHR38248">
    <property type="entry name" value="FUNK1 6"/>
    <property type="match status" value="1"/>
</dbReference>
<evidence type="ECO:0000259" key="1">
    <source>
        <dbReference type="Pfam" id="PF17667"/>
    </source>
</evidence>
<feature type="non-terminal residue" evidence="2">
    <location>
        <position position="1"/>
    </location>
</feature>
<dbReference type="Pfam" id="PF17667">
    <property type="entry name" value="Pkinase_fungal"/>
    <property type="match status" value="1"/>
</dbReference>
<gene>
    <name evidence="2" type="ORF">H1R20_g421</name>
</gene>
<keyword evidence="3" id="KW-1185">Reference proteome</keyword>
<reference evidence="2" key="1">
    <citation type="submission" date="2022-06" db="EMBL/GenBank/DDBJ databases">
        <title>Genome Sequence of Candolleomyces eurysporus.</title>
        <authorList>
            <person name="Buettner E."/>
        </authorList>
    </citation>
    <scope>NUCLEOTIDE SEQUENCE</scope>
    <source>
        <strain evidence="2">VTCC 930004</strain>
    </source>
</reference>